<dbReference type="InterPro" id="IPR043128">
    <property type="entry name" value="Rev_trsase/Diguanyl_cyclase"/>
</dbReference>
<dbReference type="InterPro" id="IPR043502">
    <property type="entry name" value="DNA/RNA_pol_sf"/>
</dbReference>
<dbReference type="Pfam" id="PF00078">
    <property type="entry name" value="RVT_1"/>
    <property type="match status" value="1"/>
</dbReference>
<dbReference type="PANTHER" id="PTHR48475">
    <property type="entry name" value="RIBONUCLEASE H"/>
    <property type="match status" value="1"/>
</dbReference>
<organism evidence="3 4">
    <name type="scientific">Nicotiana sylvestris</name>
    <name type="common">Wood tobacco</name>
    <name type="synonym">South American tobacco</name>
    <dbReference type="NCBI Taxonomy" id="4096"/>
    <lineage>
        <taxon>Eukaryota</taxon>
        <taxon>Viridiplantae</taxon>
        <taxon>Streptophyta</taxon>
        <taxon>Embryophyta</taxon>
        <taxon>Tracheophyta</taxon>
        <taxon>Spermatophyta</taxon>
        <taxon>Magnoliopsida</taxon>
        <taxon>eudicotyledons</taxon>
        <taxon>Gunneridae</taxon>
        <taxon>Pentapetalae</taxon>
        <taxon>asterids</taxon>
        <taxon>lamiids</taxon>
        <taxon>Solanales</taxon>
        <taxon>Solanaceae</taxon>
        <taxon>Nicotianoideae</taxon>
        <taxon>Nicotianeae</taxon>
        <taxon>Nicotiana</taxon>
    </lineage>
</organism>
<name>A0A1U7UY09_NICSY</name>
<proteinExistence type="predicted"/>
<dbReference type="GO" id="GO:0003676">
    <property type="term" value="F:nucleic acid binding"/>
    <property type="evidence" value="ECO:0007669"/>
    <property type="project" value="InterPro"/>
</dbReference>
<evidence type="ECO:0000313" key="3">
    <source>
        <dbReference type="Proteomes" id="UP000189701"/>
    </source>
</evidence>
<dbReference type="InterPro" id="IPR036397">
    <property type="entry name" value="RNaseH_sf"/>
</dbReference>
<dbReference type="SUPFAM" id="SSF56672">
    <property type="entry name" value="DNA/RNA polymerases"/>
    <property type="match status" value="1"/>
</dbReference>
<dbReference type="CDD" id="cd01647">
    <property type="entry name" value="RT_LTR"/>
    <property type="match status" value="1"/>
</dbReference>
<feature type="region of interest" description="Disordered" evidence="1">
    <location>
        <begin position="318"/>
        <end position="357"/>
    </location>
</feature>
<dbReference type="AlphaFoldDB" id="A0A1U7UY09"/>
<dbReference type="RefSeq" id="XP_009759048.1">
    <property type="nucleotide sequence ID" value="XM_009760746.1"/>
</dbReference>
<reference evidence="3" key="1">
    <citation type="journal article" date="2013" name="Genome Biol.">
        <title>Reference genomes and transcriptomes of Nicotiana sylvestris and Nicotiana tomentosiformis.</title>
        <authorList>
            <person name="Sierro N."/>
            <person name="Battey J.N."/>
            <person name="Ouadi S."/>
            <person name="Bovet L."/>
            <person name="Goepfert S."/>
            <person name="Bakaher N."/>
            <person name="Peitsch M.C."/>
            <person name="Ivanov N.V."/>
        </authorList>
    </citation>
    <scope>NUCLEOTIDE SEQUENCE [LARGE SCALE GENOMIC DNA]</scope>
</reference>
<protein>
    <submittedName>
        <fullName evidence="4">Uncharacterized protein LOC104211652</fullName>
    </submittedName>
</protein>
<evidence type="ECO:0000313" key="4">
    <source>
        <dbReference type="RefSeq" id="XP_009759048.1"/>
    </source>
</evidence>
<dbReference type="eggNOG" id="KOG0017">
    <property type="taxonomic scope" value="Eukaryota"/>
</dbReference>
<dbReference type="Gene3D" id="3.30.420.10">
    <property type="entry name" value="Ribonuclease H-like superfamily/Ribonuclease H"/>
    <property type="match status" value="1"/>
</dbReference>
<dbReference type="PANTHER" id="PTHR48475:SF1">
    <property type="entry name" value="RNASE H TYPE-1 DOMAIN-CONTAINING PROTEIN"/>
    <property type="match status" value="1"/>
</dbReference>
<dbReference type="InterPro" id="IPR000477">
    <property type="entry name" value="RT_dom"/>
</dbReference>
<dbReference type="Gene3D" id="3.30.70.270">
    <property type="match status" value="2"/>
</dbReference>
<feature type="domain" description="Reverse transcriptase" evidence="2">
    <location>
        <begin position="1"/>
        <end position="82"/>
    </location>
</feature>
<accession>A0A1U7UY09</accession>
<evidence type="ECO:0000259" key="2">
    <source>
        <dbReference type="PROSITE" id="PS50878"/>
    </source>
</evidence>
<reference evidence="4" key="2">
    <citation type="submission" date="2025-08" db="UniProtKB">
        <authorList>
            <consortium name="RefSeq"/>
        </authorList>
    </citation>
    <scope>IDENTIFICATION</scope>
    <source>
        <tissue evidence="4">Leaf</tissue>
    </source>
</reference>
<dbReference type="Proteomes" id="UP000189701">
    <property type="component" value="Unplaced"/>
</dbReference>
<keyword evidence="3" id="KW-1185">Reference proteome</keyword>
<gene>
    <name evidence="4" type="primary">LOC104211652</name>
</gene>
<dbReference type="STRING" id="4096.A0A1U7UY09"/>
<evidence type="ECO:0000256" key="1">
    <source>
        <dbReference type="SAM" id="MobiDB-lite"/>
    </source>
</evidence>
<sequence>MPFGLKNTGATYQRLVNKMFENQVGKSMEVYIDDMLVKSLCAEDYLTHLQENFDILRSYNMKLNPEKCAFGVGSGIFLGFMVSNRRIKINPDKIKDIKEITVVNNVKAVQRLTGRIAALGRFISRSSDKSHHFFALLKRKKNFEWTLECQHTLEELKRYLSSPPLLHTPKEDETLYLYLVVSEITVNGVLVREEQASCQLIPSRIYYINLLSGRLAKWAIELEGYDIEYQPRIAIKSQILADFVADFSPTLVPEVEKELLLKSGTSTGVWTLFTDGATSIRGSGLGLELAKSLGAETVEAKCDSLLMVIQVNGSYEAREDRMQSPKSDQSGLLLGQHGKRRQGIRPKMQQVSEVRSHDSLARGTTAFRFITMAIHEMGDGHYRPFADSARGNWRETMPNVLWAYRTTPKSSTRETPFSLVYGAEALIPVEAEEPSTIFRHTSEGSNNEAMAMTLELLDERQEASLVRMAAQKHKVKRYYNRRTNLRYFGIGDLVLRKVTLNTKNPNKGKLG</sequence>
<dbReference type="PROSITE" id="PS50878">
    <property type="entry name" value="RT_POL"/>
    <property type="match status" value="1"/>
</dbReference>
<dbReference type="OrthoDB" id="1739513at2759"/>